<evidence type="ECO:0000256" key="3">
    <source>
        <dbReference type="ARBA" id="ARBA00022741"/>
    </source>
</evidence>
<dbReference type="GO" id="GO:0004674">
    <property type="term" value="F:protein serine/threonine kinase activity"/>
    <property type="evidence" value="ECO:0007669"/>
    <property type="project" value="UniProtKB-KW"/>
</dbReference>
<dbReference type="SMART" id="SM00220">
    <property type="entry name" value="S_TKc"/>
    <property type="match status" value="1"/>
</dbReference>
<keyword evidence="9" id="KW-1185">Reference proteome</keyword>
<dbReference type="FunFam" id="1.10.510.10:FF:000571">
    <property type="entry name" value="Maternal embryonic leucine zipper kinase"/>
    <property type="match status" value="1"/>
</dbReference>
<feature type="domain" description="Protein kinase" evidence="7">
    <location>
        <begin position="8"/>
        <end position="262"/>
    </location>
</feature>
<sequence length="636" mass="71713">MPGRLGEYAVLGDIAEGAFGKVKLAIHTLTGQRVALKCIRKATVNAQNSKAKIRVAREIEYLKIVNHPHVIKLYEVINTPTEVILVTEYAGGELFRYIVENRSISEEQARRFFQQIMMAIAYLHSLGIVHRDIKPENVLLDEHTRDVKLADLGLSNEITDGDFLRTWCGSANYAAPEVISNRPYPGPEIDVWSAGVMLYLLVCGRLPFEDDHAPTLYQKIQLGVYELPNWLSPDTKYLISRMLVVDPLKRITVPEILAHPWTHRGLPKYLTRAITALATPSLGNEKVVDGLGKVDQAIVVELADAIGVHADEVMSALNLDGENAVKVAYVICKDRRRSGRELAAIEEEGDGAKKKQKFLADASAVIPTGVSGLLTTQAAEAGVFVDDVEDEDDEDEDEDPILLDGEIDWSEDNHFEFLDSSLVGEREDESNPRPRPHVLLSYERSRSSRGKASLPGGFQHLIESLERERHARYGSHPYDVIPASSPTWPPSRTKIRAPRWNFGIRSSSPPMEVTYELYKSLQFLGAEWREKRHPWSFMRFPYPPQDYDDITPNNDIFFVETRWKLRGHYVRIDIQLYEVHASNYLLDFRNVGHIPIPPSKDPADGNRSNDTQYKITNPFLFLECATSLISHLAEGA</sequence>
<dbReference type="PANTHER" id="PTHR24346:SF110">
    <property type="entry name" value="NON-SPECIFIC SERINE_THREONINE PROTEIN KINASE"/>
    <property type="match status" value="1"/>
</dbReference>
<evidence type="ECO:0000256" key="2">
    <source>
        <dbReference type="ARBA" id="ARBA00022679"/>
    </source>
</evidence>
<name>A0A9P6DQN8_9AGAM</name>
<dbReference type="InterPro" id="IPR000719">
    <property type="entry name" value="Prot_kinase_dom"/>
</dbReference>
<evidence type="ECO:0000313" key="8">
    <source>
        <dbReference type="EMBL" id="KAF9510217.1"/>
    </source>
</evidence>
<dbReference type="EMBL" id="MU129020">
    <property type="protein sequence ID" value="KAF9510217.1"/>
    <property type="molecule type" value="Genomic_DNA"/>
</dbReference>
<evidence type="ECO:0000259" key="7">
    <source>
        <dbReference type="PROSITE" id="PS50011"/>
    </source>
</evidence>
<reference evidence="8" key="1">
    <citation type="journal article" date="2020" name="Nat. Commun.">
        <title>Large-scale genome sequencing of mycorrhizal fungi provides insights into the early evolution of symbiotic traits.</title>
        <authorList>
            <person name="Miyauchi S."/>
            <person name="Kiss E."/>
            <person name="Kuo A."/>
            <person name="Drula E."/>
            <person name="Kohler A."/>
            <person name="Sanchez-Garcia M."/>
            <person name="Morin E."/>
            <person name="Andreopoulos B."/>
            <person name="Barry K.W."/>
            <person name="Bonito G."/>
            <person name="Buee M."/>
            <person name="Carver A."/>
            <person name="Chen C."/>
            <person name="Cichocki N."/>
            <person name="Clum A."/>
            <person name="Culley D."/>
            <person name="Crous P.W."/>
            <person name="Fauchery L."/>
            <person name="Girlanda M."/>
            <person name="Hayes R.D."/>
            <person name="Keri Z."/>
            <person name="LaButti K."/>
            <person name="Lipzen A."/>
            <person name="Lombard V."/>
            <person name="Magnuson J."/>
            <person name="Maillard F."/>
            <person name="Murat C."/>
            <person name="Nolan M."/>
            <person name="Ohm R.A."/>
            <person name="Pangilinan J."/>
            <person name="Pereira M.F."/>
            <person name="Perotto S."/>
            <person name="Peter M."/>
            <person name="Pfister S."/>
            <person name="Riley R."/>
            <person name="Sitrit Y."/>
            <person name="Stielow J.B."/>
            <person name="Szollosi G."/>
            <person name="Zifcakova L."/>
            <person name="Stursova M."/>
            <person name="Spatafora J.W."/>
            <person name="Tedersoo L."/>
            <person name="Vaario L.M."/>
            <person name="Yamada A."/>
            <person name="Yan M."/>
            <person name="Wang P."/>
            <person name="Xu J."/>
            <person name="Bruns T."/>
            <person name="Baldrian P."/>
            <person name="Vilgalys R."/>
            <person name="Dunand C."/>
            <person name="Henrissat B."/>
            <person name="Grigoriev I.V."/>
            <person name="Hibbett D."/>
            <person name="Nagy L.G."/>
            <person name="Martin F.M."/>
        </authorList>
    </citation>
    <scope>NUCLEOTIDE SEQUENCE</scope>
    <source>
        <strain evidence="8">UP504</strain>
    </source>
</reference>
<dbReference type="FunFam" id="3.30.200.20:FF:000003">
    <property type="entry name" value="Non-specific serine/threonine protein kinase"/>
    <property type="match status" value="1"/>
</dbReference>
<comment type="caution">
    <text evidence="8">The sequence shown here is derived from an EMBL/GenBank/DDBJ whole genome shotgun (WGS) entry which is preliminary data.</text>
</comment>
<dbReference type="GO" id="GO:0005737">
    <property type="term" value="C:cytoplasm"/>
    <property type="evidence" value="ECO:0007669"/>
    <property type="project" value="TreeGrafter"/>
</dbReference>
<dbReference type="InterPro" id="IPR032270">
    <property type="entry name" value="AMPK_C"/>
</dbReference>
<keyword evidence="1" id="KW-0723">Serine/threonine-protein kinase</keyword>
<keyword evidence="2" id="KW-0808">Transferase</keyword>
<dbReference type="AlphaFoldDB" id="A0A9P6DQN8"/>
<dbReference type="PANTHER" id="PTHR24346">
    <property type="entry name" value="MAP/MICROTUBULE AFFINITY-REGULATING KINASE"/>
    <property type="match status" value="1"/>
</dbReference>
<dbReference type="InterPro" id="IPR008271">
    <property type="entry name" value="Ser/Thr_kinase_AS"/>
</dbReference>
<evidence type="ECO:0000256" key="4">
    <source>
        <dbReference type="ARBA" id="ARBA00022777"/>
    </source>
</evidence>
<dbReference type="Proteomes" id="UP000886523">
    <property type="component" value="Unassembled WGS sequence"/>
</dbReference>
<evidence type="ECO:0000313" key="9">
    <source>
        <dbReference type="Proteomes" id="UP000886523"/>
    </source>
</evidence>
<accession>A0A9P6DQN8</accession>
<dbReference type="InterPro" id="IPR011009">
    <property type="entry name" value="Kinase-like_dom_sf"/>
</dbReference>
<proteinExistence type="predicted"/>
<dbReference type="OrthoDB" id="193931at2759"/>
<evidence type="ECO:0000256" key="5">
    <source>
        <dbReference type="ARBA" id="ARBA00022840"/>
    </source>
</evidence>
<protein>
    <recommendedName>
        <fullName evidence="7">Protein kinase domain-containing protein</fullName>
    </recommendedName>
</protein>
<dbReference type="Gene3D" id="3.30.200.20">
    <property type="entry name" value="Phosphorylase Kinase, domain 1"/>
    <property type="match status" value="1"/>
</dbReference>
<evidence type="ECO:0000256" key="1">
    <source>
        <dbReference type="ARBA" id="ARBA00022527"/>
    </source>
</evidence>
<dbReference type="Pfam" id="PF00069">
    <property type="entry name" value="Pkinase"/>
    <property type="match status" value="1"/>
</dbReference>
<feature type="region of interest" description="Disordered" evidence="6">
    <location>
        <begin position="422"/>
        <end position="453"/>
    </location>
</feature>
<dbReference type="CDD" id="cd12122">
    <property type="entry name" value="AMPKA_C"/>
    <property type="match status" value="1"/>
</dbReference>
<dbReference type="GO" id="GO:0005524">
    <property type="term" value="F:ATP binding"/>
    <property type="evidence" value="ECO:0007669"/>
    <property type="project" value="UniProtKB-KW"/>
</dbReference>
<keyword evidence="5" id="KW-0067">ATP-binding</keyword>
<keyword evidence="4" id="KW-0418">Kinase</keyword>
<dbReference type="Gene3D" id="3.30.310.80">
    <property type="entry name" value="Kinase associated domain 1, KA1"/>
    <property type="match status" value="1"/>
</dbReference>
<dbReference type="Pfam" id="PF16579">
    <property type="entry name" value="AdenylateSensor"/>
    <property type="match status" value="1"/>
</dbReference>
<dbReference type="InterPro" id="IPR028375">
    <property type="entry name" value="KA1/Ssp2_C"/>
</dbReference>
<dbReference type="PROSITE" id="PS50011">
    <property type="entry name" value="PROTEIN_KINASE_DOM"/>
    <property type="match status" value="1"/>
</dbReference>
<dbReference type="SUPFAM" id="SSF103243">
    <property type="entry name" value="KA1-like"/>
    <property type="match status" value="1"/>
</dbReference>
<dbReference type="Gene3D" id="1.10.510.10">
    <property type="entry name" value="Transferase(Phosphotransferase) domain 1"/>
    <property type="match status" value="1"/>
</dbReference>
<evidence type="ECO:0000256" key="6">
    <source>
        <dbReference type="SAM" id="MobiDB-lite"/>
    </source>
</evidence>
<dbReference type="SUPFAM" id="SSF56112">
    <property type="entry name" value="Protein kinase-like (PK-like)"/>
    <property type="match status" value="1"/>
</dbReference>
<dbReference type="Gene3D" id="1.10.8.10">
    <property type="entry name" value="DNA helicase RuvA subunit, C-terminal domain"/>
    <property type="match status" value="1"/>
</dbReference>
<dbReference type="GO" id="GO:0035556">
    <property type="term" value="P:intracellular signal transduction"/>
    <property type="evidence" value="ECO:0007669"/>
    <property type="project" value="TreeGrafter"/>
</dbReference>
<dbReference type="PROSITE" id="PS00108">
    <property type="entry name" value="PROTEIN_KINASE_ST"/>
    <property type="match status" value="1"/>
</dbReference>
<organism evidence="8 9">
    <name type="scientific">Hydnum rufescens UP504</name>
    <dbReference type="NCBI Taxonomy" id="1448309"/>
    <lineage>
        <taxon>Eukaryota</taxon>
        <taxon>Fungi</taxon>
        <taxon>Dikarya</taxon>
        <taxon>Basidiomycota</taxon>
        <taxon>Agaricomycotina</taxon>
        <taxon>Agaricomycetes</taxon>
        <taxon>Cantharellales</taxon>
        <taxon>Hydnaceae</taxon>
        <taxon>Hydnum</taxon>
    </lineage>
</organism>
<keyword evidence="3" id="KW-0547">Nucleotide-binding</keyword>
<gene>
    <name evidence="8" type="ORF">BS47DRAFT_1384050</name>
</gene>